<proteinExistence type="predicted"/>
<comment type="caution">
    <text evidence="1">The sequence shown here is derived from an EMBL/GenBank/DDBJ whole genome shotgun (WGS) entry which is preliminary data.</text>
</comment>
<dbReference type="EMBL" id="CM055735">
    <property type="protein sequence ID" value="KAJ8007690.1"/>
    <property type="molecule type" value="Genomic_DNA"/>
</dbReference>
<protein>
    <submittedName>
        <fullName evidence="1">Uncharacterized protein</fullName>
    </submittedName>
</protein>
<dbReference type="Proteomes" id="UP001157502">
    <property type="component" value="Chromosome 8"/>
</dbReference>
<keyword evidence="2" id="KW-1185">Reference proteome</keyword>
<sequence>MIQVRQKKLEEIEHSVKLSRISSKKELEDGVQVFTAVVRSIQSSQAEMIKVIEEKQKATERRAEGFIKDLEQEIIELKMRSSKLEQLSHTEDHLYLLQALPSLVTPALTKDWSEISVDSDLCLGIVRSATSHLEEIVRMAVRQLSIKELEMVQNYAVDVCLNPDTANPWLVLSEDSKQVWDGDTEQNLPDGPQRYDTAPCVLARDSFSTGRCYWEVEVGDKTSWDLGVVRETINRKGVVTLSPEDGYWAICLRRGSEYRACTGQSILLHLRVKPWRVGIFLDYEEGVVSFYNILNDLDATVVEQSSVMTSSPVLSTLLIG</sequence>
<name>A0ACC2GW91_DALPE</name>
<gene>
    <name evidence="1" type="ORF">DPEC_G00096780</name>
</gene>
<evidence type="ECO:0000313" key="2">
    <source>
        <dbReference type="Proteomes" id="UP001157502"/>
    </source>
</evidence>
<organism evidence="1 2">
    <name type="scientific">Dallia pectoralis</name>
    <name type="common">Alaska blackfish</name>
    <dbReference type="NCBI Taxonomy" id="75939"/>
    <lineage>
        <taxon>Eukaryota</taxon>
        <taxon>Metazoa</taxon>
        <taxon>Chordata</taxon>
        <taxon>Craniata</taxon>
        <taxon>Vertebrata</taxon>
        <taxon>Euteleostomi</taxon>
        <taxon>Actinopterygii</taxon>
        <taxon>Neopterygii</taxon>
        <taxon>Teleostei</taxon>
        <taxon>Protacanthopterygii</taxon>
        <taxon>Esociformes</taxon>
        <taxon>Umbridae</taxon>
        <taxon>Dallia</taxon>
    </lineage>
</organism>
<accession>A0ACC2GW91</accession>
<evidence type="ECO:0000313" key="1">
    <source>
        <dbReference type="EMBL" id="KAJ8007690.1"/>
    </source>
</evidence>
<reference evidence="1" key="1">
    <citation type="submission" date="2021-05" db="EMBL/GenBank/DDBJ databases">
        <authorList>
            <person name="Pan Q."/>
            <person name="Jouanno E."/>
            <person name="Zahm M."/>
            <person name="Klopp C."/>
            <person name="Cabau C."/>
            <person name="Louis A."/>
            <person name="Berthelot C."/>
            <person name="Parey E."/>
            <person name="Roest Crollius H."/>
            <person name="Montfort J."/>
            <person name="Robinson-Rechavi M."/>
            <person name="Bouchez O."/>
            <person name="Lampietro C."/>
            <person name="Lopez Roques C."/>
            <person name="Donnadieu C."/>
            <person name="Postlethwait J."/>
            <person name="Bobe J."/>
            <person name="Dillon D."/>
            <person name="Chandos A."/>
            <person name="von Hippel F."/>
            <person name="Guiguen Y."/>
        </authorList>
    </citation>
    <scope>NUCLEOTIDE SEQUENCE</scope>
    <source>
        <strain evidence="1">YG-Jan2019</strain>
    </source>
</reference>